<keyword evidence="2 6" id="KW-0808">Transferase</keyword>
<dbReference type="KEGG" id="ala:BFG52_13655"/>
<feature type="domain" description="Phospholipid/glycerol acyltransferase" evidence="5">
    <location>
        <begin position="92"/>
        <end position="203"/>
    </location>
</feature>
<dbReference type="GO" id="GO:0006654">
    <property type="term" value="P:phosphatidic acid biosynthetic process"/>
    <property type="evidence" value="ECO:0007669"/>
    <property type="project" value="TreeGrafter"/>
</dbReference>
<evidence type="ECO:0000256" key="4">
    <source>
        <dbReference type="SAM" id="Phobius"/>
    </source>
</evidence>
<dbReference type="SUPFAM" id="SSF69593">
    <property type="entry name" value="Glycerol-3-phosphate (1)-acyltransferase"/>
    <property type="match status" value="1"/>
</dbReference>
<dbReference type="InterPro" id="IPR002123">
    <property type="entry name" value="Plipid/glycerol_acylTrfase"/>
</dbReference>
<evidence type="ECO:0000256" key="2">
    <source>
        <dbReference type="ARBA" id="ARBA00022679"/>
    </source>
</evidence>
<keyword evidence="7" id="KW-1185">Reference proteome</keyword>
<evidence type="ECO:0000259" key="5">
    <source>
        <dbReference type="SMART" id="SM00563"/>
    </source>
</evidence>
<dbReference type="PANTHER" id="PTHR10434:SF66">
    <property type="entry name" value="PHOSPHOLIPID_GLYCEROL ACYLTRANSFERASE DOMAIN-CONTAINING PROTEIN"/>
    <property type="match status" value="1"/>
</dbReference>
<organism evidence="6 7">
    <name type="scientific">Acinetobacter larvae</name>
    <dbReference type="NCBI Taxonomy" id="1789224"/>
    <lineage>
        <taxon>Bacteria</taxon>
        <taxon>Pseudomonadati</taxon>
        <taxon>Pseudomonadota</taxon>
        <taxon>Gammaproteobacteria</taxon>
        <taxon>Moraxellales</taxon>
        <taxon>Moraxellaceae</taxon>
        <taxon>Acinetobacter</taxon>
    </lineage>
</organism>
<gene>
    <name evidence="6" type="ORF">BFG52_13655</name>
</gene>
<dbReference type="EMBL" id="CP016895">
    <property type="protein sequence ID" value="AOA59296.1"/>
    <property type="molecule type" value="Genomic_DNA"/>
</dbReference>
<dbReference type="GO" id="GO:0003841">
    <property type="term" value="F:1-acylglycerol-3-phosphate O-acyltransferase activity"/>
    <property type="evidence" value="ECO:0007669"/>
    <property type="project" value="TreeGrafter"/>
</dbReference>
<dbReference type="Pfam" id="PF01553">
    <property type="entry name" value="Acyltransferase"/>
    <property type="match status" value="1"/>
</dbReference>
<accession>A0A1B2M267</accession>
<comment type="pathway">
    <text evidence="1">Lipid metabolism.</text>
</comment>
<dbReference type="AlphaFoldDB" id="A0A1B2M267"/>
<name>A0A1B2M267_9GAMM</name>
<keyword evidence="4" id="KW-0812">Transmembrane</keyword>
<dbReference type="Proteomes" id="UP000093391">
    <property type="component" value="Chromosome"/>
</dbReference>
<sequence length="269" mass="29974">MLVKLIKRKINYGWRVAATGMSFVSFGVGGVVIAGCIAPILKLTAKTPAQREQQAKLVIKYAFKSFVLLVNKLGVMSYHIEGLEKLQSAPQELVIANHPTLIDVVLLLAAMKPAHCVVKQALLDNPFTHGPISSAGYIINAGSEQFIQDCIATLKQDEQSSLLIFPEGTRTAKAEILNDFQRGAANIALRTQLPIRPIVIRCTPSTLSKNEKWYKIPQRAFHIEIKIMDALQLNDLLEDLSVNPRNVRALNRQLQQFFYRELSKTVANE</sequence>
<keyword evidence="4" id="KW-0472">Membrane</keyword>
<dbReference type="CDD" id="cd07989">
    <property type="entry name" value="LPLAT_AGPAT-like"/>
    <property type="match status" value="1"/>
</dbReference>
<dbReference type="STRING" id="1789224.BFG52_13655"/>
<keyword evidence="4" id="KW-1133">Transmembrane helix</keyword>
<feature type="transmembrane region" description="Helical" evidence="4">
    <location>
        <begin position="12"/>
        <end position="41"/>
    </location>
</feature>
<dbReference type="SMART" id="SM00563">
    <property type="entry name" value="PlsC"/>
    <property type="match status" value="1"/>
</dbReference>
<dbReference type="PANTHER" id="PTHR10434">
    <property type="entry name" value="1-ACYL-SN-GLYCEROL-3-PHOSPHATE ACYLTRANSFERASE"/>
    <property type="match status" value="1"/>
</dbReference>
<evidence type="ECO:0000313" key="6">
    <source>
        <dbReference type="EMBL" id="AOA59296.1"/>
    </source>
</evidence>
<dbReference type="OrthoDB" id="9812274at2"/>
<evidence type="ECO:0000256" key="3">
    <source>
        <dbReference type="ARBA" id="ARBA00023315"/>
    </source>
</evidence>
<evidence type="ECO:0000256" key="1">
    <source>
        <dbReference type="ARBA" id="ARBA00005189"/>
    </source>
</evidence>
<protein>
    <submittedName>
        <fullName evidence="6">1-acyl-sn-glycerol-3-phosphate acyltransferase</fullName>
    </submittedName>
</protein>
<keyword evidence="3 6" id="KW-0012">Acyltransferase</keyword>
<reference evidence="6 7" key="1">
    <citation type="submission" date="2016-08" db="EMBL/GenBank/DDBJ databases">
        <authorList>
            <person name="Seilhamer J.J."/>
        </authorList>
    </citation>
    <scope>NUCLEOTIDE SEQUENCE [LARGE SCALE GENOMIC DNA]</scope>
    <source>
        <strain evidence="6 7">BRTC-1</strain>
    </source>
</reference>
<proteinExistence type="predicted"/>
<evidence type="ECO:0000313" key="7">
    <source>
        <dbReference type="Proteomes" id="UP000093391"/>
    </source>
</evidence>